<proteinExistence type="predicted"/>
<evidence type="ECO:0000313" key="2">
    <source>
        <dbReference type="EMBL" id="VEL44090.1"/>
    </source>
</evidence>
<dbReference type="InterPro" id="IPR001300">
    <property type="entry name" value="Peptidase_C2_calpain_cat"/>
</dbReference>
<dbReference type="OrthoDB" id="424753at2759"/>
<accession>A0A448XSQ9</accession>
<evidence type="ECO:0000259" key="1">
    <source>
        <dbReference type="Pfam" id="PF00648"/>
    </source>
</evidence>
<organism evidence="2 3">
    <name type="scientific">Protopolystoma xenopodis</name>
    <dbReference type="NCBI Taxonomy" id="117903"/>
    <lineage>
        <taxon>Eukaryota</taxon>
        <taxon>Metazoa</taxon>
        <taxon>Spiralia</taxon>
        <taxon>Lophotrochozoa</taxon>
        <taxon>Platyhelminthes</taxon>
        <taxon>Monogenea</taxon>
        <taxon>Polyopisthocotylea</taxon>
        <taxon>Polystomatidea</taxon>
        <taxon>Polystomatidae</taxon>
        <taxon>Protopolystoma</taxon>
    </lineage>
</organism>
<dbReference type="Pfam" id="PF00648">
    <property type="entry name" value="Peptidase_C2"/>
    <property type="match status" value="1"/>
</dbReference>
<gene>
    <name evidence="2" type="ORF">PXEA_LOCUS37530</name>
</gene>
<dbReference type="AlphaFoldDB" id="A0A448XSQ9"/>
<dbReference type="SUPFAM" id="SSF54001">
    <property type="entry name" value="Cysteine proteinases"/>
    <property type="match status" value="1"/>
</dbReference>
<dbReference type="GO" id="GO:0004198">
    <property type="term" value="F:calcium-dependent cysteine-type endopeptidase activity"/>
    <property type="evidence" value="ECO:0007669"/>
    <property type="project" value="InterPro"/>
</dbReference>
<protein>
    <recommendedName>
        <fullName evidence="1">Calpain catalytic domain-containing protein</fullName>
    </recommendedName>
</protein>
<feature type="domain" description="Calpain catalytic" evidence="1">
    <location>
        <begin position="27"/>
        <end position="52"/>
    </location>
</feature>
<evidence type="ECO:0000313" key="3">
    <source>
        <dbReference type="Proteomes" id="UP000784294"/>
    </source>
</evidence>
<sequence>MTASGQQRAKLSKGAKAKRCGTNCCTRLVEEGEFWMTFEDFLAQFKSLVICHMPTEALWHGCGAVALACGGPMELSAWDIWQVISKQVILYNLSLYLGLLNNSCLPFIMDIQFKESHLIIQLAMIT</sequence>
<reference evidence="2" key="1">
    <citation type="submission" date="2018-11" db="EMBL/GenBank/DDBJ databases">
        <authorList>
            <consortium name="Pathogen Informatics"/>
        </authorList>
    </citation>
    <scope>NUCLEOTIDE SEQUENCE</scope>
</reference>
<dbReference type="EMBL" id="CAAALY010289375">
    <property type="protein sequence ID" value="VEL44090.1"/>
    <property type="molecule type" value="Genomic_DNA"/>
</dbReference>
<name>A0A448XSQ9_9PLAT</name>
<dbReference type="Proteomes" id="UP000784294">
    <property type="component" value="Unassembled WGS sequence"/>
</dbReference>
<dbReference type="InterPro" id="IPR038765">
    <property type="entry name" value="Papain-like_cys_pep_sf"/>
</dbReference>
<comment type="caution">
    <text evidence="2">The sequence shown here is derived from an EMBL/GenBank/DDBJ whole genome shotgun (WGS) entry which is preliminary data.</text>
</comment>
<keyword evidence="3" id="KW-1185">Reference proteome</keyword>
<dbReference type="GO" id="GO:0006508">
    <property type="term" value="P:proteolysis"/>
    <property type="evidence" value="ECO:0007669"/>
    <property type="project" value="InterPro"/>
</dbReference>
<dbReference type="Gene3D" id="3.90.70.10">
    <property type="entry name" value="Cysteine proteinases"/>
    <property type="match status" value="1"/>
</dbReference>